<gene>
    <name evidence="1" type="ORF">IscW_ISCW016863</name>
</gene>
<name>B7P8C5_IXOSC</name>
<evidence type="ECO:0000313" key="2">
    <source>
        <dbReference type="EnsemblMetazoa" id="ISCW016863-PA"/>
    </source>
</evidence>
<reference evidence="2" key="2">
    <citation type="submission" date="2020-05" db="UniProtKB">
        <authorList>
            <consortium name="EnsemblMetazoa"/>
        </authorList>
    </citation>
    <scope>IDENTIFICATION</scope>
    <source>
        <strain evidence="2">wikel</strain>
    </source>
</reference>
<dbReference type="VEuPathDB" id="VectorBase:ISCI016863"/>
<organism>
    <name type="scientific">Ixodes scapularis</name>
    <name type="common">Black-legged tick</name>
    <name type="synonym">Deer tick</name>
    <dbReference type="NCBI Taxonomy" id="6945"/>
    <lineage>
        <taxon>Eukaryota</taxon>
        <taxon>Metazoa</taxon>
        <taxon>Ecdysozoa</taxon>
        <taxon>Arthropoda</taxon>
        <taxon>Chelicerata</taxon>
        <taxon>Arachnida</taxon>
        <taxon>Acari</taxon>
        <taxon>Parasitiformes</taxon>
        <taxon>Ixodida</taxon>
        <taxon>Ixodoidea</taxon>
        <taxon>Ixodidae</taxon>
        <taxon>Ixodinae</taxon>
        <taxon>Ixodes</taxon>
    </lineage>
</organism>
<dbReference type="AlphaFoldDB" id="B7P8C5"/>
<keyword evidence="3" id="KW-1185">Reference proteome</keyword>
<protein>
    <submittedName>
        <fullName evidence="1 2">Uncharacterized protein</fullName>
    </submittedName>
</protein>
<dbReference type="HOGENOM" id="CLU_1724327_0_0_1"/>
<reference evidence="1 3" key="1">
    <citation type="submission" date="2008-03" db="EMBL/GenBank/DDBJ databases">
        <title>Annotation of Ixodes scapularis.</title>
        <authorList>
            <consortium name="Ixodes scapularis Genome Project Consortium"/>
            <person name="Caler E."/>
            <person name="Hannick L.I."/>
            <person name="Bidwell S."/>
            <person name="Joardar V."/>
            <person name="Thiagarajan M."/>
            <person name="Amedeo P."/>
            <person name="Galinsky K.J."/>
            <person name="Schobel S."/>
            <person name="Inman J."/>
            <person name="Hostetler J."/>
            <person name="Miller J."/>
            <person name="Hammond M."/>
            <person name="Megy K."/>
            <person name="Lawson D."/>
            <person name="Kodira C."/>
            <person name="Sutton G."/>
            <person name="Meyer J."/>
            <person name="Hill C.A."/>
            <person name="Birren B."/>
            <person name="Nene V."/>
            <person name="Collins F."/>
            <person name="Alarcon-Chaidez F."/>
            <person name="Wikel S."/>
            <person name="Strausberg R."/>
        </authorList>
    </citation>
    <scope>NUCLEOTIDE SEQUENCE [LARGE SCALE GENOMIC DNA]</scope>
    <source>
        <strain evidence="3">Wikel</strain>
        <strain evidence="1">Wikel colony</strain>
    </source>
</reference>
<dbReference type="Proteomes" id="UP000001555">
    <property type="component" value="Unassembled WGS sequence"/>
</dbReference>
<dbReference type="EMBL" id="DS656470">
    <property type="protein sequence ID" value="EEC02847.1"/>
    <property type="molecule type" value="Genomic_DNA"/>
</dbReference>
<evidence type="ECO:0000313" key="1">
    <source>
        <dbReference type="EMBL" id="EEC02847.1"/>
    </source>
</evidence>
<dbReference type="EnsemblMetazoa" id="ISCW016863-RA">
    <property type="protein sequence ID" value="ISCW016863-PA"/>
    <property type="gene ID" value="ISCW016863"/>
</dbReference>
<sequence>MNRSVLPFTTEKKADPVTATANAVSMAPPEPPTSVVHEDLHQDVSRPSSTDKLWTAFRSLSSWKAAVFRGAPSIFTTATHNVDGALSMKNGAKLLDLEEDRDDHVFLPIIPELAADGQSKNLKGETIVGAVCDIRNSPSRILRVSAFSWALL</sequence>
<evidence type="ECO:0000313" key="3">
    <source>
        <dbReference type="Proteomes" id="UP000001555"/>
    </source>
</evidence>
<accession>B7P8C5</accession>
<dbReference type="EMBL" id="ABJB010011401">
    <property type="status" value="NOT_ANNOTATED_CDS"/>
    <property type="molecule type" value="Genomic_DNA"/>
</dbReference>
<dbReference type="VEuPathDB" id="VectorBase:ISCW016863"/>
<dbReference type="PaxDb" id="6945-B7P8C5"/>
<proteinExistence type="predicted"/>
<dbReference type="InParanoid" id="B7P8C5"/>